<protein>
    <submittedName>
        <fullName evidence="1">Uncharacterized protein</fullName>
    </submittedName>
</protein>
<dbReference type="EMBL" id="JBHSGD010000001">
    <property type="protein sequence ID" value="MFC4651621.1"/>
    <property type="molecule type" value="Genomic_DNA"/>
</dbReference>
<keyword evidence="2" id="KW-1185">Reference proteome</keyword>
<organism evidence="1 2">
    <name type="scientific">Lactococcus nasutitermitis</name>
    <dbReference type="NCBI Taxonomy" id="1652957"/>
    <lineage>
        <taxon>Bacteria</taxon>
        <taxon>Bacillati</taxon>
        <taxon>Bacillota</taxon>
        <taxon>Bacilli</taxon>
        <taxon>Lactobacillales</taxon>
        <taxon>Streptococcaceae</taxon>
        <taxon>Lactococcus</taxon>
    </lineage>
</organism>
<comment type="caution">
    <text evidence="1">The sequence shown here is derived from an EMBL/GenBank/DDBJ whole genome shotgun (WGS) entry which is preliminary data.</text>
</comment>
<dbReference type="Proteomes" id="UP001595987">
    <property type="component" value="Unassembled WGS sequence"/>
</dbReference>
<proteinExistence type="predicted"/>
<accession>A0ABV9JB45</accession>
<evidence type="ECO:0000313" key="1">
    <source>
        <dbReference type="EMBL" id="MFC4651621.1"/>
    </source>
</evidence>
<gene>
    <name evidence="1" type="ORF">ACFO26_01685</name>
</gene>
<sequence>MLKSLQANKDDVCQKKMGIQRKIDGLLEQQEKFDKHAAVIDSFDKQISLINSLDLSELEDWQKAKWDNGIEQIQGAKPDLLRVRNNIEWKLKKHRQELKTADDILQKLDAVIDEYLVLLEK</sequence>
<dbReference type="RefSeq" id="WP_213534077.1">
    <property type="nucleotide sequence ID" value="NZ_BOVQ01000003.1"/>
</dbReference>
<name>A0ABV9JB45_9LACT</name>
<evidence type="ECO:0000313" key="2">
    <source>
        <dbReference type="Proteomes" id="UP001595987"/>
    </source>
</evidence>
<reference evidence="2" key="1">
    <citation type="journal article" date="2019" name="Int. J. Syst. Evol. Microbiol.">
        <title>The Global Catalogue of Microorganisms (GCM) 10K type strain sequencing project: providing services to taxonomists for standard genome sequencing and annotation.</title>
        <authorList>
            <consortium name="The Broad Institute Genomics Platform"/>
            <consortium name="The Broad Institute Genome Sequencing Center for Infectious Disease"/>
            <person name="Wu L."/>
            <person name="Ma J."/>
        </authorList>
    </citation>
    <scope>NUCLEOTIDE SEQUENCE [LARGE SCALE GENOMIC DNA]</scope>
    <source>
        <strain evidence="2">CCUG 63287</strain>
    </source>
</reference>